<evidence type="ECO:0000256" key="1">
    <source>
        <dbReference type="SAM" id="Phobius"/>
    </source>
</evidence>
<protein>
    <recommendedName>
        <fullName evidence="4">ABC transporter permease</fullName>
    </recommendedName>
</protein>
<keyword evidence="1" id="KW-0472">Membrane</keyword>
<evidence type="ECO:0000313" key="2">
    <source>
        <dbReference type="EMBL" id="MBS4192013.1"/>
    </source>
</evidence>
<sequence length="418" mass="49265">MRVLLYEIRKAFHSPIILGLLGVFIAFNFFLIYENSFIKDDLRKVNQFADKYGTEINDEMLDKMKQDYEAQMKKVNEKTNEVLSKTYESMDEFYSDQSFYPADHFNEKELLLFNEIALLEYYYFTSLHLEESFQNIDPIAIAELEIKQYGISGQAAELIRSQYGKFTERYQEVLENKEYKHLFPSQRVFETHLLLFKKMFKAILIESLILTVLVTAYIINFEFDKGTYLIAYSSKRGRGLWGDKLRAALIINVLLFTFILVLGLIAYFSVFSYKEFWHVPISSFFNAGKEWFMSWWNLSFIEYLTSCILLAYVLTILFTMMTAILARYVRNSYLVFFIFLCLFGVIFANQGIIPRSNIAFLLGYFTPVNLVLNSFVWFMHRAVTFTPYFEVITVGVWFVILLLGILFCARSFRKCDLK</sequence>
<comment type="caution">
    <text evidence="2">The sequence shown here is derived from an EMBL/GenBank/DDBJ whole genome shotgun (WGS) entry which is preliminary data.</text>
</comment>
<feature type="transmembrane region" description="Helical" evidence="1">
    <location>
        <begin position="303"/>
        <end position="326"/>
    </location>
</feature>
<reference evidence="2 3" key="1">
    <citation type="submission" date="2021-05" db="EMBL/GenBank/DDBJ databases">
        <title>Novel Bacillus species.</title>
        <authorList>
            <person name="Liu G."/>
        </authorList>
    </citation>
    <scope>NUCLEOTIDE SEQUENCE [LARGE SCALE GENOMIC DNA]</scope>
    <source>
        <strain evidence="2 3">FJAT-49705</strain>
    </source>
</reference>
<keyword evidence="1" id="KW-0812">Transmembrane</keyword>
<feature type="transmembrane region" description="Helical" evidence="1">
    <location>
        <begin position="391"/>
        <end position="409"/>
    </location>
</feature>
<keyword evidence="3" id="KW-1185">Reference proteome</keyword>
<dbReference type="Proteomes" id="UP000681027">
    <property type="component" value="Unassembled WGS sequence"/>
</dbReference>
<feature type="transmembrane region" description="Helical" evidence="1">
    <location>
        <begin position="359"/>
        <end position="379"/>
    </location>
</feature>
<feature type="transmembrane region" description="Helical" evidence="1">
    <location>
        <begin position="12"/>
        <end position="33"/>
    </location>
</feature>
<organism evidence="2 3">
    <name type="scientific">Cytobacillus citreus</name>
    <dbReference type="NCBI Taxonomy" id="2833586"/>
    <lineage>
        <taxon>Bacteria</taxon>
        <taxon>Bacillati</taxon>
        <taxon>Bacillota</taxon>
        <taxon>Bacilli</taxon>
        <taxon>Bacillales</taxon>
        <taxon>Bacillaceae</taxon>
        <taxon>Cytobacillus</taxon>
    </lineage>
</organism>
<feature type="transmembrane region" description="Helical" evidence="1">
    <location>
        <begin position="202"/>
        <end position="219"/>
    </location>
</feature>
<evidence type="ECO:0000313" key="3">
    <source>
        <dbReference type="Proteomes" id="UP000681027"/>
    </source>
</evidence>
<keyword evidence="1" id="KW-1133">Transmembrane helix</keyword>
<feature type="transmembrane region" description="Helical" evidence="1">
    <location>
        <begin position="332"/>
        <end position="352"/>
    </location>
</feature>
<name>A0ABS5NW17_9BACI</name>
<gene>
    <name evidence="2" type="ORF">KHA94_17760</name>
</gene>
<evidence type="ECO:0008006" key="4">
    <source>
        <dbReference type="Google" id="ProtNLM"/>
    </source>
</evidence>
<accession>A0ABS5NW17</accession>
<dbReference type="EMBL" id="JAGYPM010000004">
    <property type="protein sequence ID" value="MBS4192013.1"/>
    <property type="molecule type" value="Genomic_DNA"/>
</dbReference>
<proteinExistence type="predicted"/>
<dbReference type="RefSeq" id="WP_213103471.1">
    <property type="nucleotide sequence ID" value="NZ_JAGYPM010000004.1"/>
</dbReference>
<feature type="transmembrane region" description="Helical" evidence="1">
    <location>
        <begin position="247"/>
        <end position="268"/>
    </location>
</feature>